<feature type="compositionally biased region" description="Acidic residues" evidence="1">
    <location>
        <begin position="1555"/>
        <end position="1565"/>
    </location>
</feature>
<dbReference type="VEuPathDB" id="ToxoDB:CSUI_003508"/>
<feature type="region of interest" description="Disordered" evidence="1">
    <location>
        <begin position="5096"/>
        <end position="5164"/>
    </location>
</feature>
<feature type="compositionally biased region" description="Polar residues" evidence="1">
    <location>
        <begin position="377"/>
        <end position="391"/>
    </location>
</feature>
<name>A0A2C6L4K1_9APIC</name>
<feature type="region of interest" description="Disordered" evidence="1">
    <location>
        <begin position="3913"/>
        <end position="3971"/>
    </location>
</feature>
<dbReference type="EMBL" id="MIGC01001582">
    <property type="protein sequence ID" value="PHJ22635.1"/>
    <property type="molecule type" value="Genomic_DNA"/>
</dbReference>
<feature type="region of interest" description="Disordered" evidence="1">
    <location>
        <begin position="731"/>
        <end position="750"/>
    </location>
</feature>
<dbReference type="PANTHER" id="PTHR13491">
    <property type="entry name" value="ZCCHC10 PROTEIN"/>
    <property type="match status" value="1"/>
</dbReference>
<proteinExistence type="predicted"/>
<feature type="region of interest" description="Disordered" evidence="1">
    <location>
        <begin position="2253"/>
        <end position="2279"/>
    </location>
</feature>
<feature type="region of interest" description="Disordered" evidence="1">
    <location>
        <begin position="1"/>
        <end position="391"/>
    </location>
</feature>
<feature type="region of interest" description="Disordered" evidence="1">
    <location>
        <begin position="791"/>
        <end position="818"/>
    </location>
</feature>
<feature type="region of interest" description="Disordered" evidence="1">
    <location>
        <begin position="1547"/>
        <end position="1567"/>
    </location>
</feature>
<reference evidence="2 3" key="1">
    <citation type="journal article" date="2017" name="Int. J. Parasitol.">
        <title>The genome of the protozoan parasite Cystoisospora suis and a reverse vaccinology approach to identify vaccine candidates.</title>
        <authorList>
            <person name="Palmieri N."/>
            <person name="Shrestha A."/>
            <person name="Ruttkowski B."/>
            <person name="Beck T."/>
            <person name="Vogl C."/>
            <person name="Tomley F."/>
            <person name="Blake D.P."/>
            <person name="Joachim A."/>
        </authorList>
    </citation>
    <scope>NUCLEOTIDE SEQUENCE [LARGE SCALE GENOMIC DNA]</scope>
    <source>
        <strain evidence="2 3">Wien I</strain>
    </source>
</reference>
<evidence type="ECO:0000313" key="3">
    <source>
        <dbReference type="Proteomes" id="UP000221165"/>
    </source>
</evidence>
<feature type="compositionally biased region" description="Polar residues" evidence="1">
    <location>
        <begin position="679"/>
        <end position="690"/>
    </location>
</feature>
<dbReference type="OrthoDB" id="347506at2759"/>
<feature type="compositionally biased region" description="Polar residues" evidence="1">
    <location>
        <begin position="200"/>
        <end position="216"/>
    </location>
</feature>
<feature type="region of interest" description="Disordered" evidence="1">
    <location>
        <begin position="4324"/>
        <end position="4358"/>
    </location>
</feature>
<feature type="region of interest" description="Disordered" evidence="1">
    <location>
        <begin position="552"/>
        <end position="576"/>
    </location>
</feature>
<dbReference type="GeneID" id="94426916"/>
<protein>
    <submittedName>
        <fullName evidence="2">Nucleoporin fg repeat-containing</fullName>
    </submittedName>
</protein>
<dbReference type="PANTHER" id="PTHR13491:SF0">
    <property type="entry name" value="ZINC FINGER CCHC DOMAIN-CONTAINING PROTEIN 10"/>
    <property type="match status" value="1"/>
</dbReference>
<feature type="compositionally biased region" description="Low complexity" evidence="1">
    <location>
        <begin position="237"/>
        <end position="296"/>
    </location>
</feature>
<feature type="compositionally biased region" description="Polar residues" evidence="1">
    <location>
        <begin position="4597"/>
        <end position="4607"/>
    </location>
</feature>
<feature type="compositionally biased region" description="Low complexity" evidence="1">
    <location>
        <begin position="1"/>
        <end position="35"/>
    </location>
</feature>
<feature type="compositionally biased region" description="Low complexity" evidence="1">
    <location>
        <begin position="120"/>
        <end position="199"/>
    </location>
</feature>
<feature type="compositionally biased region" description="Basic and acidic residues" evidence="1">
    <location>
        <begin position="1604"/>
        <end position="1620"/>
    </location>
</feature>
<feature type="region of interest" description="Disordered" evidence="1">
    <location>
        <begin position="2046"/>
        <end position="2071"/>
    </location>
</feature>
<feature type="compositionally biased region" description="Low complexity" evidence="1">
    <location>
        <begin position="738"/>
        <end position="750"/>
    </location>
</feature>
<feature type="compositionally biased region" description="Basic and acidic residues" evidence="1">
    <location>
        <begin position="3962"/>
        <end position="3971"/>
    </location>
</feature>
<feature type="compositionally biased region" description="Low complexity" evidence="1">
    <location>
        <begin position="1375"/>
        <end position="1385"/>
    </location>
</feature>
<feature type="compositionally biased region" description="Low complexity" evidence="1">
    <location>
        <begin position="304"/>
        <end position="319"/>
    </location>
</feature>
<feature type="compositionally biased region" description="Basic and acidic residues" evidence="1">
    <location>
        <begin position="5152"/>
        <end position="5164"/>
    </location>
</feature>
<feature type="region of interest" description="Disordered" evidence="1">
    <location>
        <begin position="1590"/>
        <end position="1622"/>
    </location>
</feature>
<feature type="compositionally biased region" description="Basic residues" evidence="1">
    <location>
        <begin position="4493"/>
        <end position="4502"/>
    </location>
</feature>
<feature type="region of interest" description="Disordered" evidence="1">
    <location>
        <begin position="1327"/>
        <end position="1387"/>
    </location>
</feature>
<feature type="compositionally biased region" description="Basic and acidic residues" evidence="1">
    <location>
        <begin position="3068"/>
        <end position="3084"/>
    </location>
</feature>
<organism evidence="2 3">
    <name type="scientific">Cystoisospora suis</name>
    <dbReference type="NCBI Taxonomy" id="483139"/>
    <lineage>
        <taxon>Eukaryota</taxon>
        <taxon>Sar</taxon>
        <taxon>Alveolata</taxon>
        <taxon>Apicomplexa</taxon>
        <taxon>Conoidasida</taxon>
        <taxon>Coccidia</taxon>
        <taxon>Eucoccidiorida</taxon>
        <taxon>Eimeriorina</taxon>
        <taxon>Sarcocystidae</taxon>
        <taxon>Cystoisospora</taxon>
    </lineage>
</organism>
<keyword evidence="3" id="KW-1185">Reference proteome</keyword>
<feature type="compositionally biased region" description="Polar residues" evidence="1">
    <location>
        <begin position="561"/>
        <end position="570"/>
    </location>
</feature>
<feature type="region of interest" description="Disordered" evidence="1">
    <location>
        <begin position="1840"/>
        <end position="1888"/>
    </location>
</feature>
<dbReference type="Proteomes" id="UP000221165">
    <property type="component" value="Unassembled WGS sequence"/>
</dbReference>
<comment type="caution">
    <text evidence="2">The sequence shown here is derived from an EMBL/GenBank/DDBJ whole genome shotgun (WGS) entry which is preliminary data.</text>
</comment>
<feature type="region of interest" description="Disordered" evidence="1">
    <location>
        <begin position="670"/>
        <end position="691"/>
    </location>
</feature>
<feature type="region of interest" description="Disordered" evidence="1">
    <location>
        <begin position="4577"/>
        <end position="4609"/>
    </location>
</feature>
<feature type="compositionally biased region" description="Low complexity" evidence="1">
    <location>
        <begin position="326"/>
        <end position="352"/>
    </location>
</feature>
<feature type="compositionally biased region" description="Low complexity" evidence="1">
    <location>
        <begin position="217"/>
        <end position="229"/>
    </location>
</feature>
<feature type="compositionally biased region" description="Low complexity" evidence="1">
    <location>
        <begin position="76"/>
        <end position="113"/>
    </location>
</feature>
<dbReference type="InterPro" id="IPR039715">
    <property type="entry name" value="ZCCHC10"/>
</dbReference>
<evidence type="ECO:0000256" key="1">
    <source>
        <dbReference type="SAM" id="MobiDB-lite"/>
    </source>
</evidence>
<dbReference type="RefSeq" id="XP_067924312.1">
    <property type="nucleotide sequence ID" value="XM_068063705.1"/>
</dbReference>
<evidence type="ECO:0000313" key="2">
    <source>
        <dbReference type="EMBL" id="PHJ22635.1"/>
    </source>
</evidence>
<feature type="compositionally biased region" description="Low complexity" evidence="1">
    <location>
        <begin position="360"/>
        <end position="369"/>
    </location>
</feature>
<feature type="region of interest" description="Disordered" evidence="1">
    <location>
        <begin position="3064"/>
        <end position="3088"/>
    </location>
</feature>
<feature type="compositionally biased region" description="Polar residues" evidence="1">
    <location>
        <begin position="5102"/>
        <end position="5121"/>
    </location>
</feature>
<feature type="region of interest" description="Disordered" evidence="1">
    <location>
        <begin position="1024"/>
        <end position="1050"/>
    </location>
</feature>
<gene>
    <name evidence="2" type="ORF">CSUI_003508</name>
</gene>
<accession>A0A2C6L4K1</accession>
<feature type="compositionally biased region" description="Basic and acidic residues" evidence="1">
    <location>
        <begin position="791"/>
        <end position="802"/>
    </location>
</feature>
<feature type="compositionally biased region" description="Low complexity" evidence="1">
    <location>
        <begin position="1029"/>
        <end position="1039"/>
    </location>
</feature>
<sequence>MSLFGGPSGLFPPGGANPPSFLSGTTSASSSAPSAGSGGTSGSSLVPGGSAGTSTLFGAPAKTGGGLFGAGSTPVSSSPSFLQAPASSSSSAGLFGNVSQSSSQPGPATSAASSGGGLFGSSASLASSSPSASSFLGGSGAGSSAKASGSLFGSTGTPPFSSSSLAGNSRSASGVFSGASSSTPSSSSSSSSSPSTTPSLFGQSGTATTAPAVSQTPGLFGAAPSSGSSLFGGGGAPSSTAGTSSTGASSSSSSASLFGGRSSSSVLGSGTSSSAGSSASGSSSSHPSVPPESGGSRLSGTEGTIASSSSTPVSTNLSSFGGSNKGAPAGSLFGASPSASSSSLFGAGLSAARTQATSLPSGGSSSSSVPSPPVQGDNFQPSGGTNLTKTSTSLPFPGVSLSSSFSSPSFSSGVCSSSSSSTVAASPTSLPATASPEIRKCLVSYTHLKSVLLSFSLADATAAPQMHALFTCPQLLQRFSSLLAPFDPTVDRALPRNTPKSLLHTIQAVRRQFLHQAQAAAEFANGGVACGPGQGNADNTLGQAASREPAQCGGLFGGGANTTAEQTSSGTTGGSQKVVGEDEMMVLRRIPSEAVIYEALSAYLLRKFNKQQQLLMPKFDAVFLQEAVDPSDPMTLREIEDVIVDEQVDLFWCLAFIFRAAASYSLSQTRELDGGRGGTSDTQHSSNNSWADRPCRSGLAAECFAFALSLLKEKSLENGLLRTYDDLNRRQSGGVLGQQGPPSGQQAGSSLTEGQGLMALRSLHATLRIQSALVVCITAVYRARSVLRTYETPKESEADRRSGTAGCSGDQEDNEAEGKGKKGFMSAVMFHRLVSMITDDCFVGALAACSSEDKRLLQSRRLLLSAQDLADASGVLLVSAYPFDLLSGHTGEPEEGIKAFVDLGRTSRFAALHRGVMAPLLNAFRLGLERHMRPLDSSFGAYLCMPSVGVVTGGGGEVSGGNETVERENLSAAVMPGCADGSGSYSDALYEHLVAQPGVLPILLFAHASALTILRSGRKTSARNPAIQAASSSSSVSASPPDTLAAAGAADSERDSCTLSDSEIDAFLQPLMVCGGPSLSEALEALVIHRDGLRRAGSAAASADPLLLMRREILLQLLHAVLLYLPLQHFQGFERLVHSVCGLADCPGVSEDLWVFAASASAASKDGFFSFNSVLRTMAAKPQTAVEETSQQRLPGEVTRRLGGCRGGACSVWGGLVEAAQQAHFLRAQRVQQKPRCGGLLVLVDIFKSACFPFGLHLLLQLLAALTPHAASAAAKFRSQEAAAVEREEEEVLLDATAHVAFLHYLTEPIESVLLPPRREFFLPVSPRSVSEPTGAAPVSSNDSSPATAEHSSQWPPALSAGLQWPSETQDKGARSSSSSKASGVESKKGRARGCTYITRGPVPVELCIAAMLGFEGERGSSGGKDSEGQGRGLERPFFDASNVAGGAGCWCLLHPGVKAKTTQLPLWRLMDSAAVVAGTTASIARDQLRQSEEQGDSQVLSLSPHQLFQLLLPEGQGWWATCAEGTSVEPATPYTPTLRRKLRGLRAETKDSENEGDGSSDCEVEGAGPSSLLDLHALRVPLRSHLTTHRTSARGCKKASSVTEKEAGETGGRGDHEKVTAPPPLSPLRIAWFVWDAGMQFAAQTGKQLPQPALKAFVAATGLFTRLACWPSEMRVAVELLIAEQVYGVPGDVAAAALNAATPTAATWTAVPSMNSAPVQSLSGHGISQSFSAITQTAIPSGPACSQKRKSGRGCEPQEWSRCEQEGKGEREAVVPPFALLPRLFTLLCLSAQHPQFYCLLPEVLGGLRACLIPCPLHNLLHVFRLLWPHHAIPAAISKAQPSLGRKPASSRDTRRAGPPALQPSPVRSIFSLPSSRDVSKSPADGQTSFSRALPVVLLQAQSPGHISTDFALPPDSLQVYWQLLMLLANHSSSSSLTDRNTVFSNLWNSKASVETQGGGGGAAAAAHPPRPLLSLQDLLNLLAEITKEETRMGSFPVLRSTLLLLLQLLHFCPASSWTLSWQQHAALAAAAATEAAEDVLGVRRGDTQSGQEALLTGTGEAKSKEDTEQADYEHPLFAAFMTPLRNLARLQFGWESGDVGAGDGRGGKLRMLNKPDGKPGGLGQYALEVHPMMLGNAPYASSGGQRRMEGLGVQQCCQVQQDSSTPGWSSEVDQMDGREWEEVLALRQLQHLKQQRDNFGAVCEFVLSSIWVRLPGFTFLQGSERAEVVELLLAIVGELFALLQGANRLPTEGEGDEVGEAENPAGRFGKAGDEHADEGRRLAREMGGGARLGRLEKRLRYAAGLPQGVAPCKGTRTEACDVLKMALSKDGAVWEVYKEERKEREEARLGKKNSTNEDKSTGQCKGSFLIPKYAALFAVYGHVELTNRLLDQLSASNFLPSLASILRCHFLLEPSLPGSPPHSVSPSGGAGDSPFLFAFTNSTLLSLSSLDFHTFASLSAVTPLGAATLQTPPLQVPSDLQGPAYAPLPETLAACSSPQPPPPLLLPPCLLPPPYSTASHQTCSSATGEVACCSCCCCSRRLLGPEHASFSDSLFFNSDTGSHNLYFIPAALCVPTPRLASWLYSPTTALGRWSSHWSGFTFFQNLPACVTSAGAATLSFLLSSSCGKEAYGSSLGGSNAFFSGSLFVPPDAGTAWATSVVRPNTERSQNVLCLAVQGFLNLLLATCAAPMGASSTSPFWLRPSVEDDGLSGLYKTFSQGGLELYTLGRGTSDVAERREDKQSSLSSSSAICASSFAPPSGLLLHRLHRQLLTLVFAPCPVLAEDFGLPSPLLPTIPDGPPFYRGDLLAELQQQDAWILLSGASGAGCINESSLMEGHSPALKVSPPFAGRKRVPANFVQSIFAFLEGTSRVKVVAAAVLDMLSVASIQLQTILEKSTSQSGDLSKFQSLLSSFSTPAFSASPFSFCLTCETYDLQLELRRECRREDRAQGEKASQVNSDKGKTTPRLEWRLAELLFPEGLLSRGVRDLYVKEPMKEYRLLLLQLLLLLLGGNGGHNRHEQLLLGVGRRDNTKTREPFLWCITEFMQQILADILASSTPVSSRAVGESERDSEKTSSSRPDGELSYGSSLTRRAVSTLGDLKILRLALLVLELLSYSDSAAALRLQLLQQTVLGVAPLVPGATHSNPTRVADESAAGLGGPERSAGFAEAGGWTLLNRVGELLLTTWQRNNWRHVDTWLAAPGGTSLAHVSSSLGAGKVCLLDHVTHLPLLAPAGAPGLANPYPRLVSSSGFDLPLYASLCTSEMTDDADQDETRATGVQGLGASLSKEGTILMRRASGCEVHQSLDSARDTWLGPRSHENFGVSSGLLGSLALWDEEDEEQASVAALAAIELCGAFQSLFRIVTAQLHALPLKILVGPRSSHKPPAVTTTGGTSPNTVENLFVKEPPTVEDYTPFFSLFHFLSSNSDLFDVFFPSLCSKDGNPGLAPYSSTSTNLMQLLTWLHLQSINPAHLHQWQESPLSSKSPRMSVVLSQPAAESRNFPSARSSSLWYRDSLAPPSSSSSDMGFSARNCDAPSWLQELSRIKSLEVFMDFWARQRLLRTAFLTATGGGSPSRGSEWGGGYDESEGVSSIDQVPLLPISVVRVCGVLSSPEQFGCGFLFDKRALLFLATHVALQTPPRRRRIACRCRVSENMMDRRDPCDRMGRCRYRGPVNGTFSSIMQVYGQLDGSPHQQRRRGNMAFWEIAEAEGQVLPSSVNSSAAATGFTANQPWAAGILATRVGVGEALADSQLCLLAALFQFLCVSRQKAIFPLFFLPPPFSGERLTAKCCTPNAIVSSNFLPEERSRESGNTVQMPLDEYEPPFRAAMIPVLRTLLYVCKTADISFRSQTFRLLTSLATQLLCCNWSTDLRCCSPFPAGEDPGVSSTVAYGGAPFGHLSEQTVQAAGVSALRHPDMSSRSGRRSSESSGGGRSEHNPPRCLSLSDDEASSVRGGSESRAGSREHTRHGWVDRTRCPRIDTLQSSTGRTALINPLWQREALRVPDAPHPPLAFLCRPLCSGGLPCLPSADILHTVKKAASDFTFCVRCGAHLKTKRCQGGEVGEEAKGNKVGPSGAESQGPHELRGSALLLAVQQALLHVMKKKFYGPSAGRVCQYSCLLASPEKERFAASSLSQKLREGFKDVNECYLDREYQQQVPVLYPFSSLLSSSLSSVDGGLKLTGPGTARRRGLFSLSQTASALARNVIYASTGDGDEGRDKTMNYASSHNPGKDNVGGLKGCLDIARHSEVLPHAACSGVSLPLTELCALILSKKDGDFVSFGKKINPISEADVTEMLAALDCFVIFNAIWNFLALSEHGDTSPSKAARDVPASPRVSFSASPGEGSGKGHDKTPNTADCVKSRTRETLCDAEDSWVGGLRAQLVDLLDQAVHLWGGGVGAPAASRFLGAPGSPLKDGGLNSDCYPSPVAAGQENQSEGADRVRLCMLILRSDTAPAPLKASAILQLAMPSFFMSAAAALLDFASAAAHACRQSRRRRRSRRSSSGFSDNPDGLNKTGDGAPLFTSASVSGVAGGGMAHQQPLLTLDYDQGPMGSCGHLTGPRSPCYSPRLSFSPSLDHLLSHPPTTGSPVKPSELPTHSTSCSGSGDTRHVPAPVTCVDGFEPHVARVIQQALGELLDRSRQRWAAALISDDTKNCSGGLKTAGFLCDVSAAGPHRAGRGISAPLGALLQVPFASLLRSSVSVISEQLQQYVASQFSQDGMFPGHAVFEKIIDWWATQARVLRFQPLIRPVLLPPSNALCSQRLREWGDLYSCSPLSPLTINADDLAIEELSCGAATTVFAFLAMLMQSGASPSSTIGGAAALFSSAAADTAPLVASSQKLDESFSSADQEVDVFPPKSGHHGGRLDGEKGGFAWSRSGGVRSTVERREIPDENEELENIVILQNGGLVSQGKKDDSERLSKVQAHREKGFSAMSPVLYRPFSAHVFHREASVTEALLDEGFFLSLIMLPAVQNFITPIRQPQLCFSSLSSSPGSSLLQQGPSSLNLTGAQSLPTAWIPPYEALVGVSAEYPVCGMNGDPSPRTLYGEAEVLLVRRSVGHLVFCRMLQLLGIALQCLAKTRTLDEATLELTLGPNVGEHSANIQGRSSPRQLLTPSSLSPGDSGVPKGLVSSRGENKTWKRSGGLGGIDQVDQRDKALKEERRRQQGRLDGLLRVLQACETRMTYILGPSSFLLTGQLALLEEAALYIGLLKLLPKWRSLLPDQQVKTAAGDSM</sequence>
<feature type="compositionally biased region" description="Polar residues" evidence="1">
    <location>
        <begin position="1339"/>
        <end position="1355"/>
    </location>
</feature>
<feature type="region of interest" description="Disordered" evidence="1">
    <location>
        <begin position="4493"/>
        <end position="4521"/>
    </location>
</feature>